<name>M6D5V0_9LEPT</name>
<dbReference type="EMBL" id="ANIK01000016">
    <property type="protein sequence ID" value="EMJ96623.1"/>
    <property type="molecule type" value="Genomic_DNA"/>
</dbReference>
<evidence type="ECO:0000313" key="2">
    <source>
        <dbReference type="Proteomes" id="UP000011988"/>
    </source>
</evidence>
<sequence length="39" mass="4632">MNIGLFHTGFFLKTYVARGKESEFRLKTKQTFRPRDVLV</sequence>
<protein>
    <submittedName>
        <fullName evidence="1">Uncharacterized protein</fullName>
    </submittedName>
</protein>
<organism evidence="1 2">
    <name type="scientific">Leptospira alstonii serovar Sichuan str. 79601</name>
    <dbReference type="NCBI Taxonomy" id="1218565"/>
    <lineage>
        <taxon>Bacteria</taxon>
        <taxon>Pseudomonadati</taxon>
        <taxon>Spirochaetota</taxon>
        <taxon>Spirochaetia</taxon>
        <taxon>Leptospirales</taxon>
        <taxon>Leptospiraceae</taxon>
        <taxon>Leptospira</taxon>
    </lineage>
</organism>
<reference evidence="1 2" key="1">
    <citation type="submission" date="2013-01" db="EMBL/GenBank/DDBJ databases">
        <authorList>
            <person name="Harkins D.M."/>
            <person name="Durkin A.S."/>
            <person name="Brinkac L.M."/>
            <person name="Haft D.H."/>
            <person name="Selengut J.D."/>
            <person name="Sanka R."/>
            <person name="DePew J."/>
            <person name="Purushe J."/>
            <person name="Galloway R.L."/>
            <person name="Vinetz J.M."/>
            <person name="Sutton G.G."/>
            <person name="Nierman W.C."/>
            <person name="Fouts D.E."/>
        </authorList>
    </citation>
    <scope>NUCLEOTIDE SEQUENCE [LARGE SCALE GENOMIC DNA]</scope>
    <source>
        <strain evidence="1 2">79601</strain>
    </source>
</reference>
<dbReference type="AlphaFoldDB" id="M6D5V0"/>
<proteinExistence type="predicted"/>
<dbReference type="PATRIC" id="fig|1218565.3.peg.879"/>
<accession>M6D5V0</accession>
<dbReference type="Proteomes" id="UP000011988">
    <property type="component" value="Unassembled WGS sequence"/>
</dbReference>
<comment type="caution">
    <text evidence="1">The sequence shown here is derived from an EMBL/GenBank/DDBJ whole genome shotgun (WGS) entry which is preliminary data.</text>
</comment>
<evidence type="ECO:0000313" key="1">
    <source>
        <dbReference type="EMBL" id="EMJ96623.1"/>
    </source>
</evidence>
<gene>
    <name evidence="1" type="ORF">LEP1GSC194_4259</name>
</gene>